<keyword evidence="3" id="KW-0238">DNA-binding</keyword>
<proteinExistence type="predicted"/>
<keyword evidence="2" id="KW-0805">Transcription regulation</keyword>
<accession>A0A553N847</accession>
<evidence type="ECO:0000256" key="1">
    <source>
        <dbReference type="ARBA" id="ARBA00004123"/>
    </source>
</evidence>
<evidence type="ECO:0000256" key="4">
    <source>
        <dbReference type="ARBA" id="ARBA00023163"/>
    </source>
</evidence>
<feature type="compositionally biased region" description="Basic and acidic residues" evidence="6">
    <location>
        <begin position="68"/>
        <end position="77"/>
    </location>
</feature>
<organism evidence="8 9">
    <name type="scientific">Tigriopus californicus</name>
    <name type="common">Marine copepod</name>
    <dbReference type="NCBI Taxonomy" id="6832"/>
    <lineage>
        <taxon>Eukaryota</taxon>
        <taxon>Metazoa</taxon>
        <taxon>Ecdysozoa</taxon>
        <taxon>Arthropoda</taxon>
        <taxon>Crustacea</taxon>
        <taxon>Multicrustacea</taxon>
        <taxon>Hexanauplia</taxon>
        <taxon>Copepoda</taxon>
        <taxon>Harpacticoida</taxon>
        <taxon>Harpacticidae</taxon>
        <taxon>Tigriopus</taxon>
    </lineage>
</organism>
<feature type="domain" description="BHLH" evidence="7">
    <location>
        <begin position="445"/>
        <end position="499"/>
    </location>
</feature>
<keyword evidence="4" id="KW-0804">Transcription</keyword>
<feature type="region of interest" description="Disordered" evidence="6">
    <location>
        <begin position="161"/>
        <end position="182"/>
    </location>
</feature>
<dbReference type="GO" id="GO:0000978">
    <property type="term" value="F:RNA polymerase II cis-regulatory region sequence-specific DNA binding"/>
    <property type="evidence" value="ECO:0007669"/>
    <property type="project" value="TreeGrafter"/>
</dbReference>
<feature type="region of interest" description="Disordered" evidence="6">
    <location>
        <begin position="580"/>
        <end position="606"/>
    </location>
</feature>
<dbReference type="GO" id="GO:0046983">
    <property type="term" value="F:protein dimerization activity"/>
    <property type="evidence" value="ECO:0007669"/>
    <property type="project" value="InterPro"/>
</dbReference>
<sequence length="606" mass="65295">MAKCLYFRQSMSSGSGGDEEPPANAKNNDPSSAHASSVPSTSSEADLVTQEDLDRLGLSSNGEFVDSSMEHQPDRAKQAHWGTDPPRGIMPHQLSEKKHSPNNGVAASSGSTLSGVSSLPMNIKSDPFLELPGGDWNPYDETPSLAEAILNTEFLKSIGIRDDPDGQSGSKMDTSTTTTNTNTSNSCIPFSASSVMDSLSSLSSDNTLMEGSSPEYKEETSKTIPIAKYNTHNDEAFQSDVSSNCSSLSDTSCWSVSNNRRSSPQQTHLIQPKPIAAKAGVHQQSKSKPLGTFWSLTNGTGLDPIPEDSITEAPAIYLPLVPPPLPKPATTSYNISFPTTLQPRPDRFDFWRNSTSIGSGRFSGGCHFSTTTASNGQNSAFSSPGAASPTIPQSPISHSPFHGAPNTSSLDSLDLQPMNIIEDNVSSLCKGANSKHKMASRKGRRDSQGANSAENKRRDSIKCGLDDLQRMLPHIGTPEEEKISQASVLYEAGKYIHQVKGDDAKISIEIEAVKKEIDDLNNQIEYVLYAYRKLAKLCAKTSIVEEPAKLPEEAMGFVSRGERGYSAKNCFRRKESAPIREEPPIPCASSGAKSVVSSFNRPERPD</sequence>
<dbReference type="PANTHER" id="PTHR15741:SF27">
    <property type="entry name" value="TRANSCRIPTION FACTOR AP-4"/>
    <property type="match status" value="1"/>
</dbReference>
<dbReference type="CDD" id="cd11405">
    <property type="entry name" value="bHLHzip_MLXIP_like"/>
    <property type="match status" value="1"/>
</dbReference>
<keyword evidence="5" id="KW-0539">Nucleus</keyword>
<dbReference type="PANTHER" id="PTHR15741">
    <property type="entry name" value="BASIC HELIX-LOOP-HELIX ZIP TRANSCRIPTION FACTOR"/>
    <property type="match status" value="1"/>
</dbReference>
<dbReference type="GO" id="GO:0005634">
    <property type="term" value="C:nucleus"/>
    <property type="evidence" value="ECO:0007669"/>
    <property type="project" value="UniProtKB-SubCell"/>
</dbReference>
<dbReference type="Gene3D" id="4.10.280.10">
    <property type="entry name" value="Helix-loop-helix DNA-binding domain"/>
    <property type="match status" value="1"/>
</dbReference>
<dbReference type="SUPFAM" id="SSF47459">
    <property type="entry name" value="HLH, helix-loop-helix DNA-binding domain"/>
    <property type="match status" value="1"/>
</dbReference>
<feature type="compositionally biased region" description="Basic residues" evidence="6">
    <location>
        <begin position="433"/>
        <end position="444"/>
    </location>
</feature>
<evidence type="ECO:0000313" key="9">
    <source>
        <dbReference type="Proteomes" id="UP000318571"/>
    </source>
</evidence>
<evidence type="ECO:0000259" key="7">
    <source>
        <dbReference type="PROSITE" id="PS50888"/>
    </source>
</evidence>
<feature type="compositionally biased region" description="Low complexity" evidence="6">
    <location>
        <begin position="105"/>
        <end position="118"/>
    </location>
</feature>
<dbReference type="PROSITE" id="PS50888">
    <property type="entry name" value="BHLH"/>
    <property type="match status" value="1"/>
</dbReference>
<evidence type="ECO:0000256" key="3">
    <source>
        <dbReference type="ARBA" id="ARBA00023125"/>
    </source>
</evidence>
<dbReference type="Proteomes" id="UP000318571">
    <property type="component" value="Chromosome 8"/>
</dbReference>
<evidence type="ECO:0000313" key="8">
    <source>
        <dbReference type="EMBL" id="TRY61611.1"/>
    </source>
</evidence>
<keyword evidence="9" id="KW-1185">Reference proteome</keyword>
<dbReference type="InterPro" id="IPR011598">
    <property type="entry name" value="bHLH_dom"/>
</dbReference>
<comment type="caution">
    <text evidence="8">The sequence shown here is derived from an EMBL/GenBank/DDBJ whole genome shotgun (WGS) entry which is preliminary data.</text>
</comment>
<dbReference type="GO" id="GO:0000981">
    <property type="term" value="F:DNA-binding transcription factor activity, RNA polymerase II-specific"/>
    <property type="evidence" value="ECO:0007669"/>
    <property type="project" value="TreeGrafter"/>
</dbReference>
<feature type="region of interest" description="Disordered" evidence="6">
    <location>
        <begin position="376"/>
        <end position="412"/>
    </location>
</feature>
<comment type="subcellular location">
    <subcellularLocation>
        <location evidence="1">Nucleus</location>
    </subcellularLocation>
</comment>
<feature type="region of interest" description="Disordered" evidence="6">
    <location>
        <begin position="431"/>
        <end position="460"/>
    </location>
</feature>
<gene>
    <name evidence="8" type="ORF">TCAL_03204</name>
</gene>
<dbReference type="InterPro" id="IPR036638">
    <property type="entry name" value="HLH_DNA-bd_sf"/>
</dbReference>
<evidence type="ECO:0000256" key="6">
    <source>
        <dbReference type="SAM" id="MobiDB-lite"/>
    </source>
</evidence>
<dbReference type="AlphaFoldDB" id="A0A553N847"/>
<dbReference type="InterPro" id="IPR052207">
    <property type="entry name" value="Max-like/E-box_TFs"/>
</dbReference>
<protein>
    <recommendedName>
        <fullName evidence="7">BHLH domain-containing protein</fullName>
    </recommendedName>
</protein>
<reference evidence="8 9" key="1">
    <citation type="journal article" date="2018" name="Nat. Ecol. Evol.">
        <title>Genomic signatures of mitonuclear coevolution across populations of Tigriopus californicus.</title>
        <authorList>
            <person name="Barreto F.S."/>
            <person name="Watson E.T."/>
            <person name="Lima T.G."/>
            <person name="Willett C.S."/>
            <person name="Edmands S."/>
            <person name="Li W."/>
            <person name="Burton R.S."/>
        </authorList>
    </citation>
    <scope>NUCLEOTIDE SEQUENCE [LARGE SCALE GENOMIC DNA]</scope>
    <source>
        <strain evidence="8 9">San Diego</strain>
    </source>
</reference>
<dbReference type="STRING" id="6832.A0A553N847"/>
<feature type="compositionally biased region" description="Polar residues" evidence="6">
    <location>
        <begin position="591"/>
        <end position="600"/>
    </location>
</feature>
<name>A0A553N847_TIGCA</name>
<dbReference type="SMART" id="SM00353">
    <property type="entry name" value="HLH"/>
    <property type="match status" value="1"/>
</dbReference>
<dbReference type="Pfam" id="PF00010">
    <property type="entry name" value="HLH"/>
    <property type="match status" value="1"/>
</dbReference>
<feature type="compositionally biased region" description="Low complexity" evidence="6">
    <location>
        <begin position="31"/>
        <end position="45"/>
    </location>
</feature>
<feature type="region of interest" description="Disordered" evidence="6">
    <location>
        <begin position="1"/>
        <end position="118"/>
    </location>
</feature>
<dbReference type="EMBL" id="VCGU01000459">
    <property type="protein sequence ID" value="TRY61611.1"/>
    <property type="molecule type" value="Genomic_DNA"/>
</dbReference>
<evidence type="ECO:0000256" key="2">
    <source>
        <dbReference type="ARBA" id="ARBA00023015"/>
    </source>
</evidence>
<evidence type="ECO:0000256" key="5">
    <source>
        <dbReference type="ARBA" id="ARBA00023242"/>
    </source>
</evidence>